<proteinExistence type="predicted"/>
<organism evidence="1 2">
    <name type="scientific">Acinetobacter venetianus</name>
    <dbReference type="NCBI Taxonomy" id="52133"/>
    <lineage>
        <taxon>Bacteria</taxon>
        <taxon>Pseudomonadati</taxon>
        <taxon>Pseudomonadota</taxon>
        <taxon>Gammaproteobacteria</taxon>
        <taxon>Moraxellales</taxon>
        <taxon>Moraxellaceae</taxon>
        <taxon>Acinetobacter</taxon>
    </lineage>
</organism>
<dbReference type="EMBL" id="JRUE01000229">
    <property type="protein sequence ID" value="KXZ64575.1"/>
    <property type="molecule type" value="Genomic_DNA"/>
</dbReference>
<dbReference type="AlphaFoldDB" id="A0A150HKC9"/>
<dbReference type="PATRIC" id="fig|52133.18.peg.3109"/>
<dbReference type="Proteomes" id="UP000075680">
    <property type="component" value="Unassembled WGS sequence"/>
</dbReference>
<evidence type="ECO:0000313" key="2">
    <source>
        <dbReference type="Proteomes" id="UP000075680"/>
    </source>
</evidence>
<dbReference type="SUPFAM" id="SSF69279">
    <property type="entry name" value="Phage tail proteins"/>
    <property type="match status" value="1"/>
</dbReference>
<protein>
    <submittedName>
        <fullName evidence="1">Phage late control gene D protein</fullName>
    </submittedName>
</protein>
<comment type="caution">
    <text evidence="1">The sequence shown here is derived from an EMBL/GenBank/DDBJ whole genome shotgun (WGS) entry which is preliminary data.</text>
</comment>
<gene>
    <name evidence="1" type="ORF">AVENLUH5627_03035</name>
</gene>
<dbReference type="RefSeq" id="WP_061519595.1">
    <property type="nucleotide sequence ID" value="NZ_JRUE01000229.1"/>
</dbReference>
<dbReference type="Pfam" id="PF05954">
    <property type="entry name" value="Phage_GPD"/>
    <property type="match status" value="1"/>
</dbReference>
<sequence length="327" mass="36032">MGLKPCFRVVANGADITAVLANFLLSIQVTDKTGYESDLCEMILADDPKQPISLPPKGAVLEVYMGYDADLIKMGVFIVDEIELEGPPERMNIRARASIQTQSKDGKSSIMSQKTRSWPKETTIDAVVKKIAGEHGLTSKVSDSLKSVTLPHMDQSDESDINFLLRVAKRYDVICKAAGGKLLFLKRGESGLASVSLTRWDLSSWRMTQSSKDSAGTIITYWNERMNAKRHEVKVGEGEPIRRLKHSYSDEKSAQVAAQSALDSAKRGEETLSLTLPGNPLLSAEMPLEISEVREGINGNWIIDQVTHAIDKSLGYSCRVEAVKLFE</sequence>
<evidence type="ECO:0000313" key="1">
    <source>
        <dbReference type="EMBL" id="KXZ64575.1"/>
    </source>
</evidence>
<accession>A0A150HKC9</accession>
<name>A0A150HKC9_9GAMM</name>
<reference evidence="1 2" key="1">
    <citation type="journal article" date="2016" name="Sci. Rep.">
        <title>Genomic and phenotypic characterization of the species Acinetobacter venetianus.</title>
        <authorList>
            <person name="Fondi M."/>
            <person name="Maida I."/>
            <person name="Perrin E."/>
            <person name="Orlandini V."/>
            <person name="La Torre L."/>
            <person name="Bosi E."/>
            <person name="Negroni A."/>
            <person name="Zanaroli G."/>
            <person name="Fava F."/>
            <person name="Decorosi F."/>
            <person name="Giovannetti L."/>
            <person name="Viti C."/>
            <person name="Vaneechoutte M."/>
            <person name="Dijkshoorn L."/>
            <person name="Fani R."/>
        </authorList>
    </citation>
    <scope>NUCLEOTIDE SEQUENCE [LARGE SCALE GENOMIC DNA]</scope>
    <source>
        <strain evidence="1 2">LUH5627</strain>
    </source>
</reference>